<feature type="transmembrane region" description="Helical" evidence="6">
    <location>
        <begin position="30"/>
        <end position="46"/>
    </location>
</feature>
<dbReference type="EMBL" id="FTOO01000002">
    <property type="protein sequence ID" value="SIS67104.1"/>
    <property type="molecule type" value="Genomic_DNA"/>
</dbReference>
<dbReference type="STRING" id="252246.SAMN05421799_102304"/>
<feature type="transmembrane region" description="Helical" evidence="6">
    <location>
        <begin position="7"/>
        <end position="24"/>
    </location>
</feature>
<dbReference type="RefSeq" id="WP_076345237.1">
    <property type="nucleotide sequence ID" value="NZ_FTOO01000002.1"/>
</dbReference>
<dbReference type="GO" id="GO:0005886">
    <property type="term" value="C:plasma membrane"/>
    <property type="evidence" value="ECO:0007669"/>
    <property type="project" value="UniProtKB-SubCell"/>
</dbReference>
<feature type="transmembrane region" description="Helical" evidence="6">
    <location>
        <begin position="265"/>
        <end position="281"/>
    </location>
</feature>
<evidence type="ECO:0000313" key="8">
    <source>
        <dbReference type="EMBL" id="SIS67104.1"/>
    </source>
</evidence>
<keyword evidence="4 6" id="KW-1133">Transmembrane helix</keyword>
<accession>A0A1N7KZV0</accession>
<evidence type="ECO:0000256" key="2">
    <source>
        <dbReference type="ARBA" id="ARBA00022475"/>
    </source>
</evidence>
<feature type="transmembrane region" description="Helical" evidence="6">
    <location>
        <begin position="375"/>
        <end position="401"/>
    </location>
</feature>
<evidence type="ECO:0000256" key="6">
    <source>
        <dbReference type="SAM" id="Phobius"/>
    </source>
</evidence>
<feature type="transmembrane region" description="Helical" evidence="6">
    <location>
        <begin position="421"/>
        <end position="441"/>
    </location>
</feature>
<keyword evidence="2" id="KW-1003">Cell membrane</keyword>
<keyword evidence="3 6" id="KW-0812">Transmembrane</keyword>
<name>A0A1N7KZV0_9BACL</name>
<organism evidence="8 9">
    <name type="scientific">Alicyclobacillus vulcanalis</name>
    <dbReference type="NCBI Taxonomy" id="252246"/>
    <lineage>
        <taxon>Bacteria</taxon>
        <taxon>Bacillati</taxon>
        <taxon>Bacillota</taxon>
        <taxon>Bacilli</taxon>
        <taxon>Bacillales</taxon>
        <taxon>Alicyclobacillaceae</taxon>
        <taxon>Alicyclobacillus</taxon>
    </lineage>
</organism>
<protein>
    <submittedName>
        <fullName evidence="8">Competence protein ComEC</fullName>
    </submittedName>
</protein>
<feature type="transmembrane region" description="Helical" evidence="6">
    <location>
        <begin position="448"/>
        <end position="470"/>
    </location>
</feature>
<comment type="subcellular location">
    <subcellularLocation>
        <location evidence="1">Cell membrane</location>
        <topology evidence="1">Multi-pass membrane protein</topology>
    </subcellularLocation>
</comment>
<evidence type="ECO:0000256" key="1">
    <source>
        <dbReference type="ARBA" id="ARBA00004651"/>
    </source>
</evidence>
<evidence type="ECO:0000256" key="3">
    <source>
        <dbReference type="ARBA" id="ARBA00022692"/>
    </source>
</evidence>
<dbReference type="OrthoDB" id="9761531at2"/>
<evidence type="ECO:0000313" key="9">
    <source>
        <dbReference type="Proteomes" id="UP000186156"/>
    </source>
</evidence>
<dbReference type="PANTHER" id="PTHR30619">
    <property type="entry name" value="DNA INTERNALIZATION/COMPETENCE PROTEIN COMEC/REC2"/>
    <property type="match status" value="1"/>
</dbReference>
<sequence length="507" mass="54881">MNRTRLHAWAIAIFLAAEWTRYVWGWRPAIQTAALALALAGLCTLVRRAKPRLLAVSACSVAVGLALGSAWSVRQPAHPLAPPGAWDVFAGQVQSVKVARRQTEILVAVRQEGEPARRCHFQALVFAEGGARVAAGEWVRGKGMWEASDRAPTAMDLLSPLVRGVGRVYPLDRPPSFGDRWTAALEADMEKFSPGGGHELIQLALSMVFGDAQGQLTQRVSSDFLAAGVTHLLVASGSNVGFALEMAAIPWQRWLARPWSRHRRVAYGVYALGVVFTFAWICNFQLAILRAACGAMYAIAAAMCRRRVQGYTVLWASAGCAGALDPADLLTPSMLLSLYAAFAVCEAEALWRRARGTQEAAVRARRAGGSRATRLGAALVRGAITTAIVDAYLVPVLWWMFRQWTPYAAVTTALLEPAVEMLMPLIALWGLATCAACLWAVPPLTWMAIGISHVGCATMAAIVWFVHFVASWRGSLQALPPMSFGCALALVACLITVAHARFPDRRR</sequence>
<feature type="transmembrane region" description="Helical" evidence="6">
    <location>
        <begin position="482"/>
        <end position="502"/>
    </location>
</feature>
<feature type="domain" description="ComEC/Rec2-related protein" evidence="7">
    <location>
        <begin position="207"/>
        <end position="497"/>
    </location>
</feature>
<evidence type="ECO:0000259" key="7">
    <source>
        <dbReference type="Pfam" id="PF03772"/>
    </source>
</evidence>
<dbReference type="AlphaFoldDB" id="A0A1N7KZV0"/>
<dbReference type="InterPro" id="IPR052159">
    <property type="entry name" value="Competence_DNA_uptake"/>
</dbReference>
<gene>
    <name evidence="8" type="ORF">SAMN05421799_102304</name>
</gene>
<dbReference type="Proteomes" id="UP000186156">
    <property type="component" value="Unassembled WGS sequence"/>
</dbReference>
<reference evidence="9" key="1">
    <citation type="submission" date="2017-01" db="EMBL/GenBank/DDBJ databases">
        <authorList>
            <person name="Varghese N."/>
            <person name="Submissions S."/>
        </authorList>
    </citation>
    <scope>NUCLEOTIDE SEQUENCE [LARGE SCALE GENOMIC DNA]</scope>
    <source>
        <strain evidence="9">DSM 16176</strain>
    </source>
</reference>
<dbReference type="Pfam" id="PF03772">
    <property type="entry name" value="Competence"/>
    <property type="match status" value="1"/>
</dbReference>
<dbReference type="PANTHER" id="PTHR30619:SF7">
    <property type="entry name" value="BETA-LACTAMASE DOMAIN PROTEIN"/>
    <property type="match status" value="1"/>
</dbReference>
<evidence type="ECO:0000256" key="4">
    <source>
        <dbReference type="ARBA" id="ARBA00022989"/>
    </source>
</evidence>
<feature type="transmembrane region" description="Helical" evidence="6">
    <location>
        <begin position="53"/>
        <end position="73"/>
    </location>
</feature>
<keyword evidence="5 6" id="KW-0472">Membrane</keyword>
<proteinExistence type="predicted"/>
<keyword evidence="9" id="KW-1185">Reference proteome</keyword>
<dbReference type="InterPro" id="IPR004477">
    <property type="entry name" value="ComEC_N"/>
</dbReference>
<evidence type="ECO:0000256" key="5">
    <source>
        <dbReference type="ARBA" id="ARBA00023136"/>
    </source>
</evidence>